<proteinExistence type="predicted"/>
<gene>
    <name evidence="2" type="ORF">A3D51_00020</name>
</gene>
<dbReference type="Pfam" id="PF13529">
    <property type="entry name" value="Peptidase_C39_2"/>
    <property type="match status" value="1"/>
</dbReference>
<reference evidence="2 3" key="1">
    <citation type="journal article" date="2016" name="Nat. Commun.">
        <title>Thousands of microbial genomes shed light on interconnected biogeochemical processes in an aquifer system.</title>
        <authorList>
            <person name="Anantharaman K."/>
            <person name="Brown C.T."/>
            <person name="Hug L.A."/>
            <person name="Sharon I."/>
            <person name="Castelle C.J."/>
            <person name="Probst A.J."/>
            <person name="Thomas B.C."/>
            <person name="Singh A."/>
            <person name="Wilkins M.J."/>
            <person name="Karaoz U."/>
            <person name="Brodie E.L."/>
            <person name="Williams K.H."/>
            <person name="Hubbard S.S."/>
            <person name="Banfield J.F."/>
        </authorList>
    </citation>
    <scope>NUCLEOTIDE SEQUENCE [LARGE SCALE GENOMIC DNA]</scope>
</reference>
<evidence type="ECO:0000259" key="1">
    <source>
        <dbReference type="Pfam" id="PF13529"/>
    </source>
</evidence>
<dbReference type="AlphaFoldDB" id="A0A1G2SAD7"/>
<dbReference type="InterPro" id="IPR039564">
    <property type="entry name" value="Peptidase_C39-like"/>
</dbReference>
<evidence type="ECO:0000313" key="2">
    <source>
        <dbReference type="EMBL" id="OHA82007.1"/>
    </source>
</evidence>
<dbReference type="Proteomes" id="UP000179118">
    <property type="component" value="Unassembled WGS sequence"/>
</dbReference>
<feature type="domain" description="Peptidase C39-like" evidence="1">
    <location>
        <begin position="3"/>
        <end position="144"/>
    </location>
</feature>
<dbReference type="EMBL" id="MHUT01000001">
    <property type="protein sequence ID" value="OHA82007.1"/>
    <property type="molecule type" value="Genomic_DNA"/>
</dbReference>
<sequence>MKLNIPYYSQFLEVKDYEWNIRSCTGTCAAMILEYFTGKKLDILAFMKKSEAEGGYSRLNGMSHDYVISFFESEGLRSWRYKNEETKDVLNTIDPIIESLRNNNPVIVSITKFVLEQKKFHTVLIIGFIENEQGEVTHLYYHEPEATTARVSGDPAVGGADHCSDIETFKNSWRGRAIFVQK</sequence>
<comment type="caution">
    <text evidence="2">The sequence shown here is derived from an EMBL/GenBank/DDBJ whole genome shotgun (WGS) entry which is preliminary data.</text>
</comment>
<dbReference type="Gene3D" id="3.90.70.10">
    <property type="entry name" value="Cysteine proteinases"/>
    <property type="match status" value="1"/>
</dbReference>
<accession>A0A1G2SAD7</accession>
<organism evidence="2 3">
    <name type="scientific">Candidatus Yonathbacteria bacterium RIFCSPHIGHO2_02_FULL_44_14</name>
    <dbReference type="NCBI Taxonomy" id="1802724"/>
    <lineage>
        <taxon>Bacteria</taxon>
        <taxon>Candidatus Yonathiibacteriota</taxon>
    </lineage>
</organism>
<evidence type="ECO:0000313" key="3">
    <source>
        <dbReference type="Proteomes" id="UP000179118"/>
    </source>
</evidence>
<name>A0A1G2SAD7_9BACT</name>
<protein>
    <recommendedName>
        <fullName evidence="1">Peptidase C39-like domain-containing protein</fullName>
    </recommendedName>
</protein>